<dbReference type="Gene3D" id="3.90.1150.10">
    <property type="entry name" value="Aspartate Aminotransferase, domain 1"/>
    <property type="match status" value="1"/>
</dbReference>
<name>N6VNA0_BARVB</name>
<evidence type="ECO:0000313" key="12">
    <source>
        <dbReference type="EMBL" id="ENN94651.1"/>
    </source>
</evidence>
<keyword evidence="7" id="KW-0663">Pyridoxal phosphate</keyword>
<dbReference type="PATRIC" id="fig|1094502.3.peg.1079"/>
<dbReference type="EMBL" id="AGWD01000013">
    <property type="protein sequence ID" value="ENN94651.1"/>
    <property type="molecule type" value="Genomic_DNA"/>
</dbReference>
<feature type="domain" description="Aminotransferase class V" evidence="11">
    <location>
        <begin position="7"/>
        <end position="368"/>
    </location>
</feature>
<dbReference type="AlphaFoldDB" id="N6VNA0"/>
<dbReference type="SUPFAM" id="SSF53383">
    <property type="entry name" value="PLP-dependent transferases"/>
    <property type="match status" value="1"/>
</dbReference>
<comment type="similarity">
    <text evidence="3">Belongs to the class-V pyridoxal-phosphate-dependent aminotransferase family. NifS/IscS subfamily.</text>
</comment>
<evidence type="ECO:0000313" key="13">
    <source>
        <dbReference type="Proteomes" id="UP000014011"/>
    </source>
</evidence>
<dbReference type="PIRSF" id="PIRSF005572">
    <property type="entry name" value="NifS"/>
    <property type="match status" value="1"/>
</dbReference>
<dbReference type="InterPro" id="IPR000192">
    <property type="entry name" value="Aminotrans_V_dom"/>
</dbReference>
<keyword evidence="8" id="KW-0408">Iron</keyword>
<dbReference type="HOGENOM" id="CLU_003433_0_0_5"/>
<dbReference type="Gene3D" id="1.10.260.50">
    <property type="match status" value="1"/>
</dbReference>
<evidence type="ECO:0000256" key="8">
    <source>
        <dbReference type="ARBA" id="ARBA00023004"/>
    </source>
</evidence>
<evidence type="ECO:0000256" key="1">
    <source>
        <dbReference type="ARBA" id="ARBA00001933"/>
    </source>
</evidence>
<comment type="function">
    <text evidence="2">Catalyzes the removal of elemental sulfur atoms from cysteine to produce alanine. Seems to participate in the biosynthesis of the nitrogenase metalloclusters by providing the inorganic sulfur required for the Fe-S core formation.</text>
</comment>
<dbReference type="PANTHER" id="PTHR11601">
    <property type="entry name" value="CYSTEINE DESULFURYLASE FAMILY MEMBER"/>
    <property type="match status" value="1"/>
</dbReference>
<comment type="caution">
    <text evidence="12">The sequence shown here is derived from an EMBL/GenBank/DDBJ whole genome shotgun (WGS) entry which is preliminary data.</text>
</comment>
<evidence type="ECO:0000256" key="9">
    <source>
        <dbReference type="ARBA" id="ARBA00023014"/>
    </source>
</evidence>
<dbReference type="InterPro" id="IPR016454">
    <property type="entry name" value="Cysteine_dSase"/>
</dbReference>
<evidence type="ECO:0000256" key="5">
    <source>
        <dbReference type="ARBA" id="ARBA00022679"/>
    </source>
</evidence>
<reference evidence="12 13" key="1">
    <citation type="journal article" date="2013" name="PLoS Genet.">
        <title>A gene transfer agent and a dynamic repertoire of secretion systems hold the keys to the explosive radiation of the emerging pathogen Bartonella.</title>
        <authorList>
            <person name="Guy L."/>
            <person name="Nystedt B."/>
            <person name="Toft C."/>
            <person name="Zaremba-Niedzwiedzka K."/>
            <person name="Berglund E.C."/>
            <person name="Granberg F."/>
            <person name="Naslund K."/>
            <person name="Eriksson A.S."/>
            <person name="Andersson S.G."/>
        </authorList>
    </citation>
    <scope>NUCLEOTIDE SEQUENCE [LARGE SCALE GENOMIC DNA]</scope>
    <source>
        <strain evidence="12">Tweed</strain>
    </source>
</reference>
<evidence type="ECO:0000256" key="4">
    <source>
        <dbReference type="ARBA" id="ARBA00013558"/>
    </source>
</evidence>
<dbReference type="PANTHER" id="PTHR11601:SF34">
    <property type="entry name" value="CYSTEINE DESULFURASE"/>
    <property type="match status" value="1"/>
</dbReference>
<dbReference type="Pfam" id="PF00266">
    <property type="entry name" value="Aminotran_5"/>
    <property type="match status" value="1"/>
</dbReference>
<dbReference type="GO" id="GO:0031071">
    <property type="term" value="F:cysteine desulfurase activity"/>
    <property type="evidence" value="ECO:0007669"/>
    <property type="project" value="UniProtKB-EC"/>
</dbReference>
<evidence type="ECO:0000256" key="10">
    <source>
        <dbReference type="ARBA" id="ARBA00050776"/>
    </source>
</evidence>
<dbReference type="Gene3D" id="3.40.640.10">
    <property type="entry name" value="Type I PLP-dependent aspartate aminotransferase-like (Major domain)"/>
    <property type="match status" value="1"/>
</dbReference>
<sequence>MAIKRRYFDHNATTPLKKMARLALLEALEIFGNPSSVHTEGRAAKALLQKARRQIAENLNTHPDHVVFTSGATEAAMTLLTPFYNMGSSTVQFSHLYIGATEHPSVAEGGRFSKEFISTVAVDQDGLIQQDKLVSLLMLHDKIKGLPLVAIQAANSETGVIQKIKEISTIVRDFGGILIVDLTQYIDKNFVNIHQMGGDFFILSAHKIGGPKGIGAFVSCGNLLMPYPLIVGGGQEKGFRGGTEALPLIAAFGAAMADCFTQEEREQLMFLRDKLEDGIQKVSRDVEIFGKRVQRLPNTTYFAVRNIKAETMQIGFDLAGFSVSAGSACSSGKVKQNKVLKAMGSDVPHGAIRISIGRGITSQDIDDFLLFFSQMISNKKN</sequence>
<dbReference type="InterPro" id="IPR015422">
    <property type="entry name" value="PyrdxlP-dep_Trfase_small"/>
</dbReference>
<protein>
    <recommendedName>
        <fullName evidence="4">Cysteine desulfurase</fullName>
    </recommendedName>
</protein>
<evidence type="ECO:0000259" key="11">
    <source>
        <dbReference type="Pfam" id="PF00266"/>
    </source>
</evidence>
<dbReference type="GO" id="GO:0046872">
    <property type="term" value="F:metal ion binding"/>
    <property type="evidence" value="ECO:0007669"/>
    <property type="project" value="UniProtKB-KW"/>
</dbReference>
<dbReference type="GO" id="GO:0051536">
    <property type="term" value="F:iron-sulfur cluster binding"/>
    <property type="evidence" value="ECO:0007669"/>
    <property type="project" value="UniProtKB-KW"/>
</dbReference>
<keyword evidence="5" id="KW-0808">Transferase</keyword>
<comment type="cofactor">
    <cofactor evidence="1">
        <name>pyridoxal 5'-phosphate</name>
        <dbReference type="ChEBI" id="CHEBI:597326"/>
    </cofactor>
</comment>
<evidence type="ECO:0000256" key="2">
    <source>
        <dbReference type="ARBA" id="ARBA00003120"/>
    </source>
</evidence>
<dbReference type="Proteomes" id="UP000014011">
    <property type="component" value="Unassembled WGS sequence"/>
</dbReference>
<gene>
    <name evidence="12" type="primary">nifS1</name>
    <name evidence="12" type="ORF">BVtw_09250</name>
</gene>
<dbReference type="RefSeq" id="WP_010705261.1">
    <property type="nucleotide sequence ID" value="NZ_KB915634.1"/>
</dbReference>
<organism evidence="12 13">
    <name type="scientific">Bartonella vinsonii subsp. berkhoffii str. Tweed</name>
    <dbReference type="NCBI Taxonomy" id="1094502"/>
    <lineage>
        <taxon>Bacteria</taxon>
        <taxon>Pseudomonadati</taxon>
        <taxon>Pseudomonadota</taxon>
        <taxon>Alphaproteobacteria</taxon>
        <taxon>Hyphomicrobiales</taxon>
        <taxon>Bartonellaceae</taxon>
        <taxon>Bartonella</taxon>
    </lineage>
</organism>
<dbReference type="InterPro" id="IPR015424">
    <property type="entry name" value="PyrdxlP-dep_Trfase"/>
</dbReference>
<evidence type="ECO:0000256" key="6">
    <source>
        <dbReference type="ARBA" id="ARBA00022723"/>
    </source>
</evidence>
<keyword evidence="6" id="KW-0479">Metal-binding</keyword>
<evidence type="ECO:0000256" key="3">
    <source>
        <dbReference type="ARBA" id="ARBA00006490"/>
    </source>
</evidence>
<accession>N6VNA0</accession>
<keyword evidence="9" id="KW-0411">Iron-sulfur</keyword>
<evidence type="ECO:0000256" key="7">
    <source>
        <dbReference type="ARBA" id="ARBA00022898"/>
    </source>
</evidence>
<comment type="catalytic activity">
    <reaction evidence="10">
        <text>(sulfur carrier)-H + L-cysteine = (sulfur carrier)-SH + L-alanine</text>
        <dbReference type="Rhea" id="RHEA:43892"/>
        <dbReference type="Rhea" id="RHEA-COMP:14737"/>
        <dbReference type="Rhea" id="RHEA-COMP:14739"/>
        <dbReference type="ChEBI" id="CHEBI:29917"/>
        <dbReference type="ChEBI" id="CHEBI:35235"/>
        <dbReference type="ChEBI" id="CHEBI:57972"/>
        <dbReference type="ChEBI" id="CHEBI:64428"/>
        <dbReference type="EC" id="2.8.1.7"/>
    </reaction>
</comment>
<proteinExistence type="inferred from homology"/>
<dbReference type="InterPro" id="IPR015421">
    <property type="entry name" value="PyrdxlP-dep_Trfase_major"/>
</dbReference>